<evidence type="ECO:0000313" key="6">
    <source>
        <dbReference type="EMBL" id="GLC60784.1"/>
    </source>
</evidence>
<dbReference type="OrthoDB" id="1919336at2759"/>
<dbReference type="InterPro" id="IPR009071">
    <property type="entry name" value="HMG_box_dom"/>
</dbReference>
<feature type="compositionally biased region" description="Basic and acidic residues" evidence="4">
    <location>
        <begin position="77"/>
        <end position="86"/>
    </location>
</feature>
<sequence length="139" mass="15439">MPKAAKEKPAAAKREKKVKDPNAPKKPLGAYMWFCKDMRGSVKEENPGMSVTEIGKRLGELWKEVSEEDKKKYLKQAEEDKERYNKEAAAYNKDGKAAGGGGGKEKAPAAKPKGKAKGKKAKEEEDEPEEEPEDDEDDE</sequence>
<dbReference type="AlphaFoldDB" id="A0A9W6BZ09"/>
<evidence type="ECO:0000259" key="5">
    <source>
        <dbReference type="PROSITE" id="PS50118"/>
    </source>
</evidence>
<keyword evidence="1 3" id="KW-0238">DNA-binding</keyword>
<keyword evidence="2 3" id="KW-0539">Nucleus</keyword>
<evidence type="ECO:0000256" key="2">
    <source>
        <dbReference type="ARBA" id="ARBA00023242"/>
    </source>
</evidence>
<accession>A0A9W6BZ09</accession>
<evidence type="ECO:0000256" key="3">
    <source>
        <dbReference type="PROSITE-ProRule" id="PRU00267"/>
    </source>
</evidence>
<dbReference type="Pfam" id="PF00505">
    <property type="entry name" value="HMG_box"/>
    <property type="match status" value="1"/>
</dbReference>
<dbReference type="GO" id="GO:0005634">
    <property type="term" value="C:nucleus"/>
    <property type="evidence" value="ECO:0007669"/>
    <property type="project" value="UniProtKB-UniRule"/>
</dbReference>
<proteinExistence type="predicted"/>
<dbReference type="FunFam" id="1.10.30.10:FF:000016">
    <property type="entry name" value="FACT complex subunit SSRP1"/>
    <property type="match status" value="1"/>
</dbReference>
<organism evidence="6 7">
    <name type="scientific">Pleodorina starrii</name>
    <dbReference type="NCBI Taxonomy" id="330485"/>
    <lineage>
        <taxon>Eukaryota</taxon>
        <taxon>Viridiplantae</taxon>
        <taxon>Chlorophyta</taxon>
        <taxon>core chlorophytes</taxon>
        <taxon>Chlorophyceae</taxon>
        <taxon>CS clade</taxon>
        <taxon>Chlamydomonadales</taxon>
        <taxon>Volvocaceae</taxon>
        <taxon>Pleodorina</taxon>
    </lineage>
</organism>
<evidence type="ECO:0000256" key="1">
    <source>
        <dbReference type="ARBA" id="ARBA00023125"/>
    </source>
</evidence>
<dbReference type="GO" id="GO:0003677">
    <property type="term" value="F:DNA binding"/>
    <property type="evidence" value="ECO:0007669"/>
    <property type="project" value="UniProtKB-UniRule"/>
</dbReference>
<dbReference type="PANTHER" id="PTHR48112:SF22">
    <property type="entry name" value="MITOCHONDRIAL TRANSCRIPTION FACTOR A, ISOFORM B"/>
    <property type="match status" value="1"/>
</dbReference>
<reference evidence="6 7" key="1">
    <citation type="journal article" date="2023" name="Commun. Biol.">
        <title>Reorganization of the ancestral sex-determining regions during the evolution of trioecy in Pleodorina starrii.</title>
        <authorList>
            <person name="Takahashi K."/>
            <person name="Suzuki S."/>
            <person name="Kawai-Toyooka H."/>
            <person name="Yamamoto K."/>
            <person name="Hamaji T."/>
            <person name="Ootsuki R."/>
            <person name="Yamaguchi H."/>
            <person name="Kawachi M."/>
            <person name="Higashiyama T."/>
            <person name="Nozaki H."/>
        </authorList>
    </citation>
    <scope>NUCLEOTIDE SEQUENCE [LARGE SCALE GENOMIC DNA]</scope>
    <source>
        <strain evidence="6 7">NIES-4479</strain>
    </source>
</reference>
<feature type="region of interest" description="Disordered" evidence="4">
    <location>
        <begin position="77"/>
        <end position="139"/>
    </location>
</feature>
<gene>
    <name evidence="6" type="primary">PLEST007863</name>
    <name evidence="6" type="ORF">PLESTB_001670500</name>
</gene>
<feature type="compositionally biased region" description="Basic and acidic residues" evidence="4">
    <location>
        <begin position="1"/>
        <end position="23"/>
    </location>
</feature>
<keyword evidence="7" id="KW-1185">Reference proteome</keyword>
<name>A0A9W6BZ09_9CHLO</name>
<evidence type="ECO:0000256" key="4">
    <source>
        <dbReference type="SAM" id="MobiDB-lite"/>
    </source>
</evidence>
<dbReference type="InterPro" id="IPR036910">
    <property type="entry name" value="HMG_box_dom_sf"/>
</dbReference>
<evidence type="ECO:0000313" key="7">
    <source>
        <dbReference type="Proteomes" id="UP001165080"/>
    </source>
</evidence>
<dbReference type="InterPro" id="IPR050342">
    <property type="entry name" value="HMGB"/>
</dbReference>
<dbReference type="PROSITE" id="PS50118">
    <property type="entry name" value="HMG_BOX_2"/>
    <property type="match status" value="1"/>
</dbReference>
<dbReference type="SUPFAM" id="SSF47095">
    <property type="entry name" value="HMG-box"/>
    <property type="match status" value="1"/>
</dbReference>
<dbReference type="PANTHER" id="PTHR48112">
    <property type="entry name" value="HIGH MOBILITY GROUP PROTEIN DSP1"/>
    <property type="match status" value="1"/>
</dbReference>
<dbReference type="PRINTS" id="PR00886">
    <property type="entry name" value="HIGHMOBLTY12"/>
</dbReference>
<feature type="region of interest" description="Disordered" evidence="4">
    <location>
        <begin position="1"/>
        <end position="28"/>
    </location>
</feature>
<comment type="caution">
    <text evidence="6">The sequence shown here is derived from an EMBL/GenBank/DDBJ whole genome shotgun (WGS) entry which is preliminary data.</text>
</comment>
<dbReference type="Gene3D" id="1.10.30.10">
    <property type="entry name" value="High mobility group box domain"/>
    <property type="match status" value="1"/>
</dbReference>
<dbReference type="EMBL" id="BRXU01000038">
    <property type="protein sequence ID" value="GLC60784.1"/>
    <property type="molecule type" value="Genomic_DNA"/>
</dbReference>
<protein>
    <recommendedName>
        <fullName evidence="5">HMG box domain-containing protein</fullName>
    </recommendedName>
</protein>
<feature type="DNA-binding region" description="HMG box" evidence="3">
    <location>
        <begin position="24"/>
        <end position="92"/>
    </location>
</feature>
<feature type="domain" description="HMG box" evidence="5">
    <location>
        <begin position="24"/>
        <end position="92"/>
    </location>
</feature>
<dbReference type="SMART" id="SM00398">
    <property type="entry name" value="HMG"/>
    <property type="match status" value="1"/>
</dbReference>
<feature type="compositionally biased region" description="Acidic residues" evidence="4">
    <location>
        <begin position="124"/>
        <end position="139"/>
    </location>
</feature>
<dbReference type="Proteomes" id="UP001165080">
    <property type="component" value="Unassembled WGS sequence"/>
</dbReference>